<reference evidence="2 3" key="1">
    <citation type="submission" date="2024-05" db="EMBL/GenBank/DDBJ databases">
        <authorList>
            <person name="Duchaud E."/>
        </authorList>
    </citation>
    <scope>NUCLEOTIDE SEQUENCE [LARGE SCALE GENOMIC DNA]</scope>
    <source>
        <strain evidence="2">Ena-SAMPLE-TAB-13-05-2024-13:56:06:370-140305</strain>
    </source>
</reference>
<gene>
    <name evidence="2" type="ORF">T190115A13A_140126</name>
</gene>
<proteinExistence type="predicted"/>
<dbReference type="Proteomes" id="UP001497602">
    <property type="component" value="Unassembled WGS sequence"/>
</dbReference>
<evidence type="ECO:0000313" key="2">
    <source>
        <dbReference type="EMBL" id="CAL2105359.1"/>
    </source>
</evidence>
<feature type="signal peptide" evidence="1">
    <location>
        <begin position="1"/>
        <end position="24"/>
    </location>
</feature>
<sequence>MKKLKYLAAIGLGLSMATSCSNSATEDFNEQHLDAAKKRLKNISANYSNDTSKKASTDFIYDSELKLEKIIAADGSRTSSLDYDNNGSLINVKGNDVNENLNLEELYQSPYKAFKEGTVLEYDTNKNPSKIIFHQKEYEYQNGTYIQVVKDYTAEVSYDNAPNLFFYTLEAAGIIDVLDLVDLNIGVNMQATEIIKARALFPMNNPSKIIYKDDLGEIVETINIVYTYDASNYPTKAIITSINKREVQKGEVSFSYYE</sequence>
<organism evidence="2 3">
    <name type="scientific">Tenacibaculum vairaonense</name>
    <dbReference type="NCBI Taxonomy" id="3137860"/>
    <lineage>
        <taxon>Bacteria</taxon>
        <taxon>Pseudomonadati</taxon>
        <taxon>Bacteroidota</taxon>
        <taxon>Flavobacteriia</taxon>
        <taxon>Flavobacteriales</taxon>
        <taxon>Flavobacteriaceae</taxon>
        <taxon>Tenacibaculum</taxon>
    </lineage>
</organism>
<dbReference type="RefSeq" id="WP_348737223.1">
    <property type="nucleotide sequence ID" value="NZ_CAXJRC010000005.1"/>
</dbReference>
<dbReference type="PROSITE" id="PS51257">
    <property type="entry name" value="PROKAR_LIPOPROTEIN"/>
    <property type="match status" value="1"/>
</dbReference>
<evidence type="ECO:0008006" key="4">
    <source>
        <dbReference type="Google" id="ProtNLM"/>
    </source>
</evidence>
<evidence type="ECO:0000313" key="3">
    <source>
        <dbReference type="Proteomes" id="UP001497602"/>
    </source>
</evidence>
<comment type="caution">
    <text evidence="2">The sequence shown here is derived from an EMBL/GenBank/DDBJ whole genome shotgun (WGS) entry which is preliminary data.</text>
</comment>
<keyword evidence="3" id="KW-1185">Reference proteome</keyword>
<evidence type="ECO:0000256" key="1">
    <source>
        <dbReference type="SAM" id="SignalP"/>
    </source>
</evidence>
<feature type="chain" id="PRO_5045869187" description="Lipoprotein" evidence="1">
    <location>
        <begin position="25"/>
        <end position="258"/>
    </location>
</feature>
<accession>A0ABM9PIB8</accession>
<keyword evidence="1" id="KW-0732">Signal</keyword>
<name>A0ABM9PIB8_9FLAO</name>
<dbReference type="EMBL" id="CAXJRC010000005">
    <property type="protein sequence ID" value="CAL2105359.1"/>
    <property type="molecule type" value="Genomic_DNA"/>
</dbReference>
<protein>
    <recommendedName>
        <fullName evidence="4">Lipoprotein</fullName>
    </recommendedName>
</protein>